<dbReference type="RefSeq" id="WP_021686742.1">
    <property type="nucleotide sequence ID" value="NZ_KI260561.1"/>
</dbReference>
<evidence type="ECO:0000313" key="2">
    <source>
        <dbReference type="EMBL" id="ERJ94369.1"/>
    </source>
</evidence>
<name>A0ABN0P2F0_TRELE</name>
<proteinExistence type="predicted"/>
<dbReference type="Proteomes" id="UP000016649">
    <property type="component" value="Unassembled WGS sequence"/>
</dbReference>
<feature type="signal peptide" evidence="1">
    <location>
        <begin position="1"/>
        <end position="23"/>
    </location>
</feature>
<comment type="caution">
    <text evidence="2">The sequence shown here is derived from an EMBL/GenBank/DDBJ whole genome shotgun (WGS) entry which is preliminary data.</text>
</comment>
<evidence type="ECO:0000313" key="3">
    <source>
        <dbReference type="Proteomes" id="UP000016649"/>
    </source>
</evidence>
<protein>
    <submittedName>
        <fullName evidence="2">Uncharacterized protein</fullName>
    </submittedName>
</protein>
<keyword evidence="3" id="KW-1185">Reference proteome</keyword>
<feature type="chain" id="PRO_5046847414" evidence="1">
    <location>
        <begin position="24"/>
        <end position="156"/>
    </location>
</feature>
<evidence type="ECO:0000256" key="1">
    <source>
        <dbReference type="SAM" id="SignalP"/>
    </source>
</evidence>
<keyword evidence="1" id="KW-0732">Signal</keyword>
<accession>A0ABN0P2F0</accession>
<organism evidence="2 3">
    <name type="scientific">Treponema lecithinolyticum ATCC 700332</name>
    <dbReference type="NCBI Taxonomy" id="1321815"/>
    <lineage>
        <taxon>Bacteria</taxon>
        <taxon>Pseudomonadati</taxon>
        <taxon>Spirochaetota</taxon>
        <taxon>Spirochaetia</taxon>
        <taxon>Spirochaetales</taxon>
        <taxon>Treponemataceae</taxon>
        <taxon>Treponema</taxon>
    </lineage>
</organism>
<gene>
    <name evidence="2" type="ORF">HMPREF9193_00341</name>
</gene>
<dbReference type="EMBL" id="AWVH01000005">
    <property type="protein sequence ID" value="ERJ94369.1"/>
    <property type="molecule type" value="Genomic_DNA"/>
</dbReference>
<reference evidence="2 3" key="1">
    <citation type="submission" date="2013-08" db="EMBL/GenBank/DDBJ databases">
        <authorList>
            <person name="Weinstock G."/>
            <person name="Sodergren E."/>
            <person name="Wylie T."/>
            <person name="Fulton L."/>
            <person name="Fulton R."/>
            <person name="Fronick C."/>
            <person name="O'Laughlin M."/>
            <person name="Godfrey J."/>
            <person name="Miner T."/>
            <person name="Herter B."/>
            <person name="Appelbaum E."/>
            <person name="Cordes M."/>
            <person name="Lek S."/>
            <person name="Wollam A."/>
            <person name="Pepin K.H."/>
            <person name="Palsikar V.B."/>
            <person name="Mitreva M."/>
            <person name="Wilson R.K."/>
        </authorList>
    </citation>
    <scope>NUCLEOTIDE SEQUENCE [LARGE SCALE GENOMIC DNA]</scope>
    <source>
        <strain evidence="2 3">ATCC 700332</strain>
    </source>
</reference>
<sequence>MKKNVCIALFLSFLYFGAFSQSADKLTEMLNAQTVTIEQLSYFAANYLNLAGETATGEEALSALKEHIDFSRIKNTASALSAKDCAYLCCQVWDIRGGIMLRTTKLPRYAFRELKALEIIPASTDPYTKISGRDALYIMTKCAQYAENNTTGEKEQ</sequence>